<keyword evidence="2" id="KW-1185">Reference proteome</keyword>
<protein>
    <submittedName>
        <fullName evidence="1">Uncharacterized protein</fullName>
    </submittedName>
</protein>
<name>A0ACB9GBY0_CICIN</name>
<gene>
    <name evidence="1" type="ORF">L2E82_10557</name>
</gene>
<sequence length="572" mass="65428">MHKVVRLLDCWSNKEVKEHTRLKHFPLPPVHHIPNQSTFFLVPFSHDHHKTSHQTTSSVPNHRRLFVSALLSDFRLADSGIEVFSQLKPQIVRFWYCLCFPLLSASDSSPIAYMSTGHIHLDQGNEGTKSRTKAIVWDYFEKIKGDDGLQKTRCTNCNKVYSCAPNSGTSTMRRHLRKCCPQPLNQLSPEAFQLSNTAGDSDELANEARASKKLKIVIEDLQLKTDRELMEFIWMNKRNIGLLEQKLPDKAIAIKQAIKSYEDEINRRAKKVQSPKENSPGGTSIVAVKIEVDDHVVEGDTTGTNVDRTSQHLENGNVSLEVGVGNKSVPENENISEEERAQRLQIVAINGDENQAPDICTELRKVSSVLSLLTSPNSFYTPHNNPLDEKTEQAKQSLIQLLKKDFKTLVGSPDEQTLKSCIQILIQNLDKLPRFQGQVIETLNTEFETACQNWSTWHKNIEENIAFEVKQGGNLEILREWQEKDVEIESKILKVDADIDRLKAELREKELTRERLVKRKFDLFNENKISIDDAKKVLKEMVSVKVRSDVAIDNMNDLVKKWERIRDNFLFK</sequence>
<evidence type="ECO:0000313" key="1">
    <source>
        <dbReference type="EMBL" id="KAI3780573.1"/>
    </source>
</evidence>
<reference evidence="2" key="1">
    <citation type="journal article" date="2022" name="Mol. Ecol. Resour.">
        <title>The genomes of chicory, endive, great burdock and yacon provide insights into Asteraceae palaeo-polyploidization history and plant inulin production.</title>
        <authorList>
            <person name="Fan W."/>
            <person name="Wang S."/>
            <person name="Wang H."/>
            <person name="Wang A."/>
            <person name="Jiang F."/>
            <person name="Liu H."/>
            <person name="Zhao H."/>
            <person name="Xu D."/>
            <person name="Zhang Y."/>
        </authorList>
    </citation>
    <scope>NUCLEOTIDE SEQUENCE [LARGE SCALE GENOMIC DNA]</scope>
    <source>
        <strain evidence="2">cv. Punajuju</strain>
    </source>
</reference>
<comment type="caution">
    <text evidence="1">The sequence shown here is derived from an EMBL/GenBank/DDBJ whole genome shotgun (WGS) entry which is preliminary data.</text>
</comment>
<accession>A0ACB9GBY0</accession>
<evidence type="ECO:0000313" key="2">
    <source>
        <dbReference type="Proteomes" id="UP001055811"/>
    </source>
</evidence>
<proteinExistence type="predicted"/>
<dbReference type="EMBL" id="CM042010">
    <property type="protein sequence ID" value="KAI3780573.1"/>
    <property type="molecule type" value="Genomic_DNA"/>
</dbReference>
<organism evidence="1 2">
    <name type="scientific">Cichorium intybus</name>
    <name type="common">Chicory</name>
    <dbReference type="NCBI Taxonomy" id="13427"/>
    <lineage>
        <taxon>Eukaryota</taxon>
        <taxon>Viridiplantae</taxon>
        <taxon>Streptophyta</taxon>
        <taxon>Embryophyta</taxon>
        <taxon>Tracheophyta</taxon>
        <taxon>Spermatophyta</taxon>
        <taxon>Magnoliopsida</taxon>
        <taxon>eudicotyledons</taxon>
        <taxon>Gunneridae</taxon>
        <taxon>Pentapetalae</taxon>
        <taxon>asterids</taxon>
        <taxon>campanulids</taxon>
        <taxon>Asterales</taxon>
        <taxon>Asteraceae</taxon>
        <taxon>Cichorioideae</taxon>
        <taxon>Cichorieae</taxon>
        <taxon>Cichoriinae</taxon>
        <taxon>Cichorium</taxon>
    </lineage>
</organism>
<reference evidence="1 2" key="2">
    <citation type="journal article" date="2022" name="Mol. Ecol. Resour.">
        <title>The genomes of chicory, endive, great burdock and yacon provide insights into Asteraceae paleo-polyploidization history and plant inulin production.</title>
        <authorList>
            <person name="Fan W."/>
            <person name="Wang S."/>
            <person name="Wang H."/>
            <person name="Wang A."/>
            <person name="Jiang F."/>
            <person name="Liu H."/>
            <person name="Zhao H."/>
            <person name="Xu D."/>
            <person name="Zhang Y."/>
        </authorList>
    </citation>
    <scope>NUCLEOTIDE SEQUENCE [LARGE SCALE GENOMIC DNA]</scope>
    <source>
        <strain evidence="2">cv. Punajuju</strain>
        <tissue evidence="1">Leaves</tissue>
    </source>
</reference>
<dbReference type="Proteomes" id="UP001055811">
    <property type="component" value="Linkage Group LG02"/>
</dbReference>